<sequence length="315" mass="34317">MNGGSEDYRYLLSGSYSDQEGIIRNTGLTRTIGRVNLDKDVFKNLNVGTNLTVGRTVQQGLTNQGSNSTFGYALRQSPLVPIYSNNTDDGFNYYNPFDASDLRIGDSSVNPLSDLLNSIVETKNISVIGNVYAQYTIIPQLVAKINAGVNLNHVTQNYYAPSTSAKGLLVNGYGAIGNKDYTSNLLEFTLNYKDRFADIHSLEVLAGYTTQHTEWEYAAAGASGFNNEALTYHSLQSASQGYTPISGGAVSNLNSVLGRVNYSLLERYNLTHPFVPTVPRDFPKDTNGDISPRWAYRGILTVSHSLAKTSSATSS</sequence>
<organism evidence="1">
    <name type="scientific">termite gut metagenome</name>
    <dbReference type="NCBI Taxonomy" id="433724"/>
    <lineage>
        <taxon>unclassified sequences</taxon>
        <taxon>metagenomes</taxon>
        <taxon>organismal metagenomes</taxon>
    </lineage>
</organism>
<protein>
    <recommendedName>
        <fullName evidence="2">TonB-dependent receptor SusC</fullName>
    </recommendedName>
</protein>
<comment type="caution">
    <text evidence="1">The sequence shown here is derived from an EMBL/GenBank/DDBJ whole genome shotgun (WGS) entry which is preliminary data.</text>
</comment>
<dbReference type="EMBL" id="SNRY01001273">
    <property type="protein sequence ID" value="KAA6332186.1"/>
    <property type="molecule type" value="Genomic_DNA"/>
</dbReference>
<name>A0A5J4RDL0_9ZZZZ</name>
<evidence type="ECO:0000313" key="1">
    <source>
        <dbReference type="EMBL" id="KAA6332186.1"/>
    </source>
</evidence>
<gene>
    <name evidence="1" type="ORF">EZS27_019279</name>
</gene>
<accession>A0A5J4RDL0</accession>
<reference evidence="1" key="1">
    <citation type="submission" date="2019-03" db="EMBL/GenBank/DDBJ databases">
        <title>Single cell metagenomics reveals metabolic interactions within the superorganism composed of flagellate Streblomastix strix and complex community of Bacteroidetes bacteria on its surface.</title>
        <authorList>
            <person name="Treitli S.C."/>
            <person name="Kolisko M."/>
            <person name="Husnik F."/>
            <person name="Keeling P."/>
            <person name="Hampl V."/>
        </authorList>
    </citation>
    <scope>NUCLEOTIDE SEQUENCE</scope>
    <source>
        <strain evidence="1">STM</strain>
    </source>
</reference>
<dbReference type="AlphaFoldDB" id="A0A5J4RDL0"/>
<dbReference type="SUPFAM" id="SSF56935">
    <property type="entry name" value="Porins"/>
    <property type="match status" value="1"/>
</dbReference>
<evidence type="ECO:0008006" key="2">
    <source>
        <dbReference type="Google" id="ProtNLM"/>
    </source>
</evidence>
<proteinExistence type="predicted"/>